<keyword evidence="3" id="KW-1185">Reference proteome</keyword>
<protein>
    <recommendedName>
        <fullName evidence="4">F-box domain-containing protein</fullName>
    </recommendedName>
</protein>
<evidence type="ECO:0000313" key="2">
    <source>
        <dbReference type="EMBL" id="KAL2919496.1"/>
    </source>
</evidence>
<sequence>MSARPQQRQAPPHASAHPQQHKQQQQQQLAAAHNPNLVPRAIASLRPGMLDIVMECIVIDKTEPKVTRQGISICTLWVGDPSGTVVLTIHHNDAWQVNPDMMVFSSDINMSHVQWIENEAGEWSTGEQLVCKHWADLTQNGIKEWPGRQSGGGSAGRGWPAPGHPQPPAPQSAPHRSPGALLPDQMLRDDGRSCISRPARGKPLSPAAARASVDVEERDELPRAAPNPAAAAAAAAACGLRPRSRTRLPLEVLEEIMLWVLLTGSTAPGGGGGGSGNSGSRSGDARSPAGHAREYSVELPESAALDDDTGAGAALAAGPSAARPPPALATPWSARDARSVLSCALVCREFYCAAVSVLWRDPHFATPHSLLRFLAALQSPAPAAVPVIHDGSAALGRAEAAAAAAWRRSSAGGQTLNAAAEAPTTRASLMLRKLSGSLPDDRIQRDQHREDSIAGGMVAPRSHPRMPSGSNASSATNTISSSKIIKRKRRAGNAAKPPPAAAWAVGFLGRTKLRALDLTRTHLMRDMITHPVLAVIADARLRLRHLSLARCQSLQDAALVHIGMAVAATLESLDISQCWQITDAAVVLLCSAMQPHGRFATLRAAQVSQLSDLTVEALQAYVLGSLKCIDLSGCRCISDDAVLRLLKAMARPVPHMHSGPAPTCAACARAAKDAGSRVLERPVNDQLRELRLPFGERVTRAGFVAIVQMLKATQPGLRRFHFVVPPAPRGTPQGLCVLKSLQPDFCERLTELHIGDASQVAGAALEQAVWACKHHLTGLTIAQPSAAADATLLPRILAVCSRLQRLALVGVSASHVHEIALALRMSPSAPRLRMLDLSDCRAMRDAFVEAMVAAPMPFVCLERVALRRCKSLTIKGLRVLVAALRPPLGALEHLDLTGVIPAHRIGAFEQHLDRACQAWIRAAADAPEASGPPATLKARASWEMVPAIVSAADQDIVMSHELFGSRLEAFRWDSPA</sequence>
<accession>A0ABR4NJ12</accession>
<gene>
    <name evidence="2" type="ORF">HK105_201143</name>
</gene>
<feature type="compositionally biased region" description="Gly residues" evidence="1">
    <location>
        <begin position="268"/>
        <end position="277"/>
    </location>
</feature>
<reference evidence="2 3" key="1">
    <citation type="submission" date="2023-09" db="EMBL/GenBank/DDBJ databases">
        <title>Pangenome analysis of Batrachochytrium dendrobatidis and related Chytrids.</title>
        <authorList>
            <person name="Yacoub M.N."/>
            <person name="Stajich J.E."/>
            <person name="James T.Y."/>
        </authorList>
    </citation>
    <scope>NUCLEOTIDE SEQUENCE [LARGE SCALE GENOMIC DNA]</scope>
    <source>
        <strain evidence="2 3">JEL0888</strain>
    </source>
</reference>
<dbReference type="InterPro" id="IPR032675">
    <property type="entry name" value="LRR_dom_sf"/>
</dbReference>
<evidence type="ECO:0008006" key="4">
    <source>
        <dbReference type="Google" id="ProtNLM"/>
    </source>
</evidence>
<dbReference type="Gene3D" id="2.40.50.140">
    <property type="entry name" value="Nucleic acid-binding proteins"/>
    <property type="match status" value="1"/>
</dbReference>
<feature type="region of interest" description="Disordered" evidence="1">
    <location>
        <begin position="142"/>
        <end position="228"/>
    </location>
</feature>
<evidence type="ECO:0000313" key="3">
    <source>
        <dbReference type="Proteomes" id="UP001527925"/>
    </source>
</evidence>
<dbReference type="SMART" id="SM00367">
    <property type="entry name" value="LRR_CC"/>
    <property type="match status" value="6"/>
</dbReference>
<proteinExistence type="predicted"/>
<feature type="compositionally biased region" description="Low complexity" evidence="1">
    <location>
        <begin position="310"/>
        <end position="321"/>
    </location>
</feature>
<comment type="caution">
    <text evidence="2">The sequence shown here is derived from an EMBL/GenBank/DDBJ whole genome shotgun (WGS) entry which is preliminary data.</text>
</comment>
<feature type="compositionally biased region" description="Pro residues" evidence="1">
    <location>
        <begin position="162"/>
        <end position="171"/>
    </location>
</feature>
<feature type="region of interest" description="Disordered" evidence="1">
    <location>
        <begin position="456"/>
        <end position="497"/>
    </location>
</feature>
<feature type="region of interest" description="Disordered" evidence="1">
    <location>
        <begin position="1"/>
        <end position="31"/>
    </location>
</feature>
<dbReference type="InterPro" id="IPR012340">
    <property type="entry name" value="NA-bd_OB-fold"/>
</dbReference>
<dbReference type="InterPro" id="IPR006553">
    <property type="entry name" value="Leu-rich_rpt_Cys-con_subtyp"/>
</dbReference>
<feature type="compositionally biased region" description="Low complexity" evidence="1">
    <location>
        <begin position="468"/>
        <end position="483"/>
    </location>
</feature>
<dbReference type="Gene3D" id="3.80.10.10">
    <property type="entry name" value="Ribonuclease Inhibitor"/>
    <property type="match status" value="2"/>
</dbReference>
<dbReference type="EMBL" id="JADGIZ020000003">
    <property type="protein sequence ID" value="KAL2919496.1"/>
    <property type="molecule type" value="Genomic_DNA"/>
</dbReference>
<name>A0ABR4NJ12_9FUNG</name>
<feature type="region of interest" description="Disordered" evidence="1">
    <location>
        <begin position="310"/>
        <end position="329"/>
    </location>
</feature>
<evidence type="ECO:0000256" key="1">
    <source>
        <dbReference type="SAM" id="MobiDB-lite"/>
    </source>
</evidence>
<dbReference type="PANTHER" id="PTHR13318">
    <property type="entry name" value="PARTNER OF PAIRED, ISOFORM B-RELATED"/>
    <property type="match status" value="1"/>
</dbReference>
<dbReference type="SUPFAM" id="SSF52047">
    <property type="entry name" value="RNI-like"/>
    <property type="match status" value="1"/>
</dbReference>
<organism evidence="2 3">
    <name type="scientific">Polyrhizophydium stewartii</name>
    <dbReference type="NCBI Taxonomy" id="2732419"/>
    <lineage>
        <taxon>Eukaryota</taxon>
        <taxon>Fungi</taxon>
        <taxon>Fungi incertae sedis</taxon>
        <taxon>Chytridiomycota</taxon>
        <taxon>Chytridiomycota incertae sedis</taxon>
        <taxon>Chytridiomycetes</taxon>
        <taxon>Rhizophydiales</taxon>
        <taxon>Rhizophydiales incertae sedis</taxon>
        <taxon>Polyrhizophydium</taxon>
    </lineage>
</organism>
<dbReference type="Proteomes" id="UP001527925">
    <property type="component" value="Unassembled WGS sequence"/>
</dbReference>
<feature type="region of interest" description="Disordered" evidence="1">
    <location>
        <begin position="268"/>
        <end position="296"/>
    </location>
</feature>